<evidence type="ECO:0000256" key="1">
    <source>
        <dbReference type="ARBA" id="ARBA00000085"/>
    </source>
</evidence>
<dbReference type="GO" id="GO:0051539">
    <property type="term" value="F:4 iron, 4 sulfur cluster binding"/>
    <property type="evidence" value="ECO:0007669"/>
    <property type="project" value="UniProtKB-KW"/>
</dbReference>
<dbReference type="EMBL" id="LWQS01000062">
    <property type="protein sequence ID" value="OAN44861.1"/>
    <property type="molecule type" value="Genomic_DNA"/>
</dbReference>
<dbReference type="PRINTS" id="PR00344">
    <property type="entry name" value="BCTRLSENSOR"/>
</dbReference>
<dbReference type="Proteomes" id="UP000078287">
    <property type="component" value="Unassembled WGS sequence"/>
</dbReference>
<evidence type="ECO:0000256" key="18">
    <source>
        <dbReference type="ARBA" id="ARBA00023136"/>
    </source>
</evidence>
<accession>A0A178M7U9</accession>
<keyword evidence="8" id="KW-0004">4Fe-4S</keyword>
<dbReference type="InterPro" id="IPR003594">
    <property type="entry name" value="HATPase_dom"/>
</dbReference>
<dbReference type="Gene3D" id="1.20.5.1930">
    <property type="match status" value="1"/>
</dbReference>
<protein>
    <recommendedName>
        <fullName evidence="6">Oxygen sensor histidine kinase NreB</fullName>
        <ecNumber evidence="5">2.7.13.3</ecNumber>
    </recommendedName>
    <alternativeName>
        <fullName evidence="20">Nitrogen regulation protein B</fullName>
    </alternativeName>
</protein>
<dbReference type="InterPro" id="IPR029016">
    <property type="entry name" value="GAF-like_dom_sf"/>
</dbReference>
<dbReference type="InterPro" id="IPR004358">
    <property type="entry name" value="Sig_transdc_His_kin-like_C"/>
</dbReference>
<evidence type="ECO:0000256" key="14">
    <source>
        <dbReference type="ARBA" id="ARBA00022989"/>
    </source>
</evidence>
<evidence type="ECO:0000313" key="22">
    <source>
        <dbReference type="EMBL" id="OAN44861.1"/>
    </source>
</evidence>
<comment type="caution">
    <text evidence="22">The sequence shown here is derived from an EMBL/GenBank/DDBJ whole genome shotgun (WGS) entry which is preliminary data.</text>
</comment>
<evidence type="ECO:0000256" key="6">
    <source>
        <dbReference type="ARBA" id="ARBA00017322"/>
    </source>
</evidence>
<dbReference type="SMART" id="SM00387">
    <property type="entry name" value="HATPase_c"/>
    <property type="match status" value="1"/>
</dbReference>
<evidence type="ECO:0000256" key="16">
    <source>
        <dbReference type="ARBA" id="ARBA00023012"/>
    </source>
</evidence>
<dbReference type="PROSITE" id="PS50109">
    <property type="entry name" value="HIS_KIN"/>
    <property type="match status" value="1"/>
</dbReference>
<dbReference type="RefSeq" id="WP_066788742.1">
    <property type="nucleotide sequence ID" value="NZ_LWQS01000062.1"/>
</dbReference>
<dbReference type="SMART" id="SM00065">
    <property type="entry name" value="GAF"/>
    <property type="match status" value="3"/>
</dbReference>
<keyword evidence="11" id="KW-0812">Transmembrane</keyword>
<dbReference type="EC" id="2.7.13.3" evidence="5"/>
<dbReference type="InterPro" id="IPR011712">
    <property type="entry name" value="Sig_transdc_His_kin_sub3_dim/P"/>
</dbReference>
<evidence type="ECO:0000256" key="17">
    <source>
        <dbReference type="ARBA" id="ARBA00023014"/>
    </source>
</evidence>
<evidence type="ECO:0000256" key="10">
    <source>
        <dbReference type="ARBA" id="ARBA00022679"/>
    </source>
</evidence>
<evidence type="ECO:0000256" key="13">
    <source>
        <dbReference type="ARBA" id="ARBA00022777"/>
    </source>
</evidence>
<dbReference type="PANTHER" id="PTHR24421:SF37">
    <property type="entry name" value="SENSOR HISTIDINE KINASE NARS"/>
    <property type="match status" value="1"/>
</dbReference>
<evidence type="ECO:0000256" key="7">
    <source>
        <dbReference type="ARBA" id="ARBA00022475"/>
    </source>
</evidence>
<dbReference type="Gene3D" id="3.30.565.10">
    <property type="entry name" value="Histidine kinase-like ATPase, C-terminal domain"/>
    <property type="match status" value="1"/>
</dbReference>
<sequence length="733" mass="78588">MTSASHPTATNQSLPLGDWLAFGDALRADDSPEGLLGEVVETLRRIVGSPCVYARLRDDESDTLHAVAFAGVEPQLAEQLQAAPVEPAQYQSLLRPEYRLSYSYLVPAEALPAGVPDTAAIAPAAALLTPLRGRGERLIGVIVIAWPQPPDLATVRMVEAIARQAALAVENVRLAERSARLLAKEQLLAELGRAVGATLDLDTILRQTVDRLAAAFGGGLVALLNETNDLLVAAAAPSLADMVGQRLPLLDGTLAWVAQSGQPFVIDDCRIATREALLFGPDVASCVIAPLRSGGRVIGILSVVSRRAGAFNDEDVDLLEAIAAQVSGPIVSAQLYAESQRLAAQVQRRADQLAVLNSIARIVTATLDLRESLPLATERIQQGFGYPQVDLFLIEDDASELVLVASAGQYAPSRVGYRQHINLGLVGRAARSGRIVRAEDVASEADYLGLSERLDIRSELCVPLIANGKTLGVLNIESPQPAGLTAEDAAVLETVADMLAGAVENGRLYQRAQQAAALEERNRLARELHDSVSQQLFSMTLTAQAARAQFERNPARVPALLDRLQETATAALAEMRALIFQLRPPALRDQGLVAAIQQHAQHLAHREGLRIELNVIGDERHARGIEQPLFRIVQEALNNIVKHAAARNVQIQLELTAEQVRIRVIDDGQGFDPSARPSGEGRHLGLLSMRERAAELGGTFAVHSRPGAGAEIEVVVPLRGRNAGSEEGMGRRE</sequence>
<keyword evidence="16" id="KW-0902">Two-component regulatory system</keyword>
<keyword evidence="13 22" id="KW-0418">Kinase</keyword>
<dbReference type="GO" id="GO:0000155">
    <property type="term" value="F:phosphorelay sensor kinase activity"/>
    <property type="evidence" value="ECO:0007669"/>
    <property type="project" value="InterPro"/>
</dbReference>
<evidence type="ECO:0000256" key="15">
    <source>
        <dbReference type="ARBA" id="ARBA00023004"/>
    </source>
</evidence>
<evidence type="ECO:0000256" key="2">
    <source>
        <dbReference type="ARBA" id="ARBA00001966"/>
    </source>
</evidence>
<evidence type="ECO:0000256" key="8">
    <source>
        <dbReference type="ARBA" id="ARBA00022485"/>
    </source>
</evidence>
<proteinExistence type="predicted"/>
<dbReference type="InterPro" id="IPR050482">
    <property type="entry name" value="Sensor_HK_TwoCompSys"/>
</dbReference>
<evidence type="ECO:0000256" key="19">
    <source>
        <dbReference type="ARBA" id="ARBA00024827"/>
    </source>
</evidence>
<dbReference type="SUPFAM" id="SSF55874">
    <property type="entry name" value="ATPase domain of HSP90 chaperone/DNA topoisomerase II/histidine kinase"/>
    <property type="match status" value="1"/>
</dbReference>
<name>A0A178M7U9_9CHLR</name>
<dbReference type="FunFam" id="3.30.565.10:FF:000443">
    <property type="entry name" value="Histidine kinase dimerisation and phosphoacceptor region"/>
    <property type="match status" value="1"/>
</dbReference>
<evidence type="ECO:0000256" key="4">
    <source>
        <dbReference type="ARBA" id="ARBA00004651"/>
    </source>
</evidence>
<dbReference type="GO" id="GO:0046983">
    <property type="term" value="F:protein dimerization activity"/>
    <property type="evidence" value="ECO:0007669"/>
    <property type="project" value="InterPro"/>
</dbReference>
<dbReference type="InterPro" id="IPR003018">
    <property type="entry name" value="GAF"/>
</dbReference>
<evidence type="ECO:0000256" key="20">
    <source>
        <dbReference type="ARBA" id="ARBA00030800"/>
    </source>
</evidence>
<evidence type="ECO:0000313" key="23">
    <source>
        <dbReference type="Proteomes" id="UP000078287"/>
    </source>
</evidence>
<dbReference type="Gene3D" id="3.30.450.40">
    <property type="match status" value="3"/>
</dbReference>
<dbReference type="Pfam" id="PF07730">
    <property type="entry name" value="HisKA_3"/>
    <property type="match status" value="1"/>
</dbReference>
<keyword evidence="7" id="KW-1003">Cell membrane</keyword>
<dbReference type="GO" id="GO:0046872">
    <property type="term" value="F:metal ion binding"/>
    <property type="evidence" value="ECO:0007669"/>
    <property type="project" value="UniProtKB-KW"/>
</dbReference>
<keyword evidence="23" id="KW-1185">Reference proteome</keyword>
<comment type="function">
    <text evidence="19">Member of the two-component regulatory system NreB/NreC involved in the control of dissimilatory nitrate/nitrite reduction in response to oxygen. NreB functions as a direct oxygen sensor histidine kinase which is autophosphorylated, in the absence of oxygen, probably at the conserved histidine residue, and transfers its phosphate group probably to a conserved aspartate residue of NreC. NreB/NreC activates the expression of the nitrate (narGHJI) and nitrite (nir) reductase operons, as well as the putative nitrate transporter gene narT.</text>
</comment>
<dbReference type="Pfam" id="PF13185">
    <property type="entry name" value="GAF_2"/>
    <property type="match status" value="3"/>
</dbReference>
<comment type="cofactor">
    <cofactor evidence="2">
        <name>[4Fe-4S] cluster</name>
        <dbReference type="ChEBI" id="CHEBI:49883"/>
    </cofactor>
</comment>
<evidence type="ECO:0000256" key="12">
    <source>
        <dbReference type="ARBA" id="ARBA00022723"/>
    </source>
</evidence>
<gene>
    <name evidence="22" type="ORF">A6A03_15895</name>
</gene>
<comment type="subcellular location">
    <subcellularLocation>
        <location evidence="4">Cell membrane</location>
        <topology evidence="4">Multi-pass membrane protein</topology>
    </subcellularLocation>
    <subcellularLocation>
        <location evidence="3">Cytoplasm</location>
    </subcellularLocation>
</comment>
<dbReference type="SUPFAM" id="SSF55781">
    <property type="entry name" value="GAF domain-like"/>
    <property type="match status" value="3"/>
</dbReference>
<comment type="catalytic activity">
    <reaction evidence="1">
        <text>ATP + protein L-histidine = ADP + protein N-phospho-L-histidine.</text>
        <dbReference type="EC" id="2.7.13.3"/>
    </reaction>
</comment>
<dbReference type="InterPro" id="IPR036890">
    <property type="entry name" value="HATPase_C_sf"/>
</dbReference>
<feature type="domain" description="Histidine kinase" evidence="21">
    <location>
        <begin position="523"/>
        <end position="720"/>
    </location>
</feature>
<keyword evidence="18" id="KW-0472">Membrane</keyword>
<dbReference type="PANTHER" id="PTHR24421">
    <property type="entry name" value="NITRATE/NITRITE SENSOR PROTEIN NARX-RELATED"/>
    <property type="match status" value="1"/>
</dbReference>
<dbReference type="InterPro" id="IPR005467">
    <property type="entry name" value="His_kinase_dom"/>
</dbReference>
<keyword evidence="17" id="KW-0411">Iron-sulfur</keyword>
<dbReference type="GO" id="GO:0005886">
    <property type="term" value="C:plasma membrane"/>
    <property type="evidence" value="ECO:0007669"/>
    <property type="project" value="UniProtKB-SubCell"/>
</dbReference>
<keyword evidence="10" id="KW-0808">Transferase</keyword>
<dbReference type="GO" id="GO:0005737">
    <property type="term" value="C:cytoplasm"/>
    <property type="evidence" value="ECO:0007669"/>
    <property type="project" value="UniProtKB-SubCell"/>
</dbReference>
<dbReference type="CDD" id="cd16917">
    <property type="entry name" value="HATPase_UhpB-NarQ-NarX-like"/>
    <property type="match status" value="1"/>
</dbReference>
<evidence type="ECO:0000256" key="11">
    <source>
        <dbReference type="ARBA" id="ARBA00022692"/>
    </source>
</evidence>
<evidence type="ECO:0000259" key="21">
    <source>
        <dbReference type="PROSITE" id="PS50109"/>
    </source>
</evidence>
<reference evidence="22 23" key="1">
    <citation type="submission" date="2016-04" db="EMBL/GenBank/DDBJ databases">
        <title>Chloroflexus islandicus sp. nov., a thermophilic filamentous anoxygenic phototrophic bacterium from geyser Strokkur (Iceland).</title>
        <authorList>
            <person name="Gaisin V.A."/>
            <person name="Kalashnikov A.M."/>
            <person name="Sukhacheva M.V."/>
            <person name="Grouzdev D.S."/>
            <person name="Ivanov T.M."/>
            <person name="Kuznetsov B."/>
            <person name="Gorlenko V.M."/>
        </authorList>
    </citation>
    <scope>NUCLEOTIDE SEQUENCE [LARGE SCALE GENOMIC DNA]</scope>
    <source>
        <strain evidence="23">isl-2</strain>
    </source>
</reference>
<dbReference type="AlphaFoldDB" id="A0A178M7U9"/>
<keyword evidence="9" id="KW-0963">Cytoplasm</keyword>
<evidence type="ECO:0000256" key="9">
    <source>
        <dbReference type="ARBA" id="ARBA00022490"/>
    </source>
</evidence>
<dbReference type="STRING" id="1707952.A6A03_15895"/>
<evidence type="ECO:0000256" key="3">
    <source>
        <dbReference type="ARBA" id="ARBA00004496"/>
    </source>
</evidence>
<keyword evidence="14" id="KW-1133">Transmembrane helix</keyword>
<keyword evidence="12" id="KW-0479">Metal-binding</keyword>
<organism evidence="22 23">
    <name type="scientific">Chloroflexus islandicus</name>
    <dbReference type="NCBI Taxonomy" id="1707952"/>
    <lineage>
        <taxon>Bacteria</taxon>
        <taxon>Bacillati</taxon>
        <taxon>Chloroflexota</taxon>
        <taxon>Chloroflexia</taxon>
        <taxon>Chloroflexales</taxon>
        <taxon>Chloroflexineae</taxon>
        <taxon>Chloroflexaceae</taxon>
        <taxon>Chloroflexus</taxon>
    </lineage>
</organism>
<evidence type="ECO:0000256" key="5">
    <source>
        <dbReference type="ARBA" id="ARBA00012438"/>
    </source>
</evidence>
<dbReference type="OrthoDB" id="144293at2"/>
<keyword evidence="15" id="KW-0408">Iron</keyword>
<dbReference type="Pfam" id="PF02518">
    <property type="entry name" value="HATPase_c"/>
    <property type="match status" value="1"/>
</dbReference>